<sequence length="67" mass="7705">MGLNVFLFVFQIENPRYLREKSVPLSPIFKSSFERNNTFANDHGIQSREAQIHVTIVDTQVNAHSSQ</sequence>
<name>A0ABV0SSI3_9TELE</name>
<gene>
    <name evidence="1" type="ORF">ILYODFUR_037891</name>
</gene>
<dbReference type="Proteomes" id="UP001482620">
    <property type="component" value="Unassembled WGS sequence"/>
</dbReference>
<protein>
    <submittedName>
        <fullName evidence="1">Uncharacterized protein</fullName>
    </submittedName>
</protein>
<dbReference type="EMBL" id="JAHRIQ010008775">
    <property type="protein sequence ID" value="MEQ2223555.1"/>
    <property type="molecule type" value="Genomic_DNA"/>
</dbReference>
<evidence type="ECO:0000313" key="1">
    <source>
        <dbReference type="EMBL" id="MEQ2223555.1"/>
    </source>
</evidence>
<accession>A0ABV0SSI3</accession>
<organism evidence="1 2">
    <name type="scientific">Ilyodon furcidens</name>
    <name type="common">goldbreast splitfin</name>
    <dbReference type="NCBI Taxonomy" id="33524"/>
    <lineage>
        <taxon>Eukaryota</taxon>
        <taxon>Metazoa</taxon>
        <taxon>Chordata</taxon>
        <taxon>Craniata</taxon>
        <taxon>Vertebrata</taxon>
        <taxon>Euteleostomi</taxon>
        <taxon>Actinopterygii</taxon>
        <taxon>Neopterygii</taxon>
        <taxon>Teleostei</taxon>
        <taxon>Neoteleostei</taxon>
        <taxon>Acanthomorphata</taxon>
        <taxon>Ovalentaria</taxon>
        <taxon>Atherinomorphae</taxon>
        <taxon>Cyprinodontiformes</taxon>
        <taxon>Goodeidae</taxon>
        <taxon>Ilyodon</taxon>
    </lineage>
</organism>
<comment type="caution">
    <text evidence="1">The sequence shown here is derived from an EMBL/GenBank/DDBJ whole genome shotgun (WGS) entry which is preliminary data.</text>
</comment>
<evidence type="ECO:0000313" key="2">
    <source>
        <dbReference type="Proteomes" id="UP001482620"/>
    </source>
</evidence>
<reference evidence="1 2" key="1">
    <citation type="submission" date="2021-06" db="EMBL/GenBank/DDBJ databases">
        <authorList>
            <person name="Palmer J.M."/>
        </authorList>
    </citation>
    <scope>NUCLEOTIDE SEQUENCE [LARGE SCALE GENOMIC DNA]</scope>
    <source>
        <strain evidence="2">if_2019</strain>
        <tissue evidence="1">Muscle</tissue>
    </source>
</reference>
<keyword evidence="2" id="KW-1185">Reference proteome</keyword>
<proteinExistence type="predicted"/>